<dbReference type="GO" id="GO:0016787">
    <property type="term" value="F:hydrolase activity"/>
    <property type="evidence" value="ECO:0007669"/>
    <property type="project" value="UniProtKB-KW"/>
</dbReference>
<keyword evidence="2" id="KW-0378">Hydrolase</keyword>
<feature type="domain" description="Carboxyltransferase" evidence="4">
    <location>
        <begin position="6"/>
        <end position="203"/>
    </location>
</feature>
<evidence type="ECO:0000256" key="1">
    <source>
        <dbReference type="ARBA" id="ARBA00022741"/>
    </source>
</evidence>
<dbReference type="InterPro" id="IPR029000">
    <property type="entry name" value="Cyclophilin-like_dom_sf"/>
</dbReference>
<evidence type="ECO:0000313" key="5">
    <source>
        <dbReference type="EMBL" id="SHO59540.1"/>
    </source>
</evidence>
<accession>A0A1M7Z438</accession>
<keyword evidence="1" id="KW-0547">Nucleotide-binding</keyword>
<dbReference type="SMART" id="SM00796">
    <property type="entry name" value="AHS1"/>
    <property type="match status" value="1"/>
</dbReference>
<sequence length="232" mass="26482">MVELKPEIKQIGPNLTEISWPTQMVGELLFKRIQIEKAIQKEFCNYIIETRAGYQSISIVWKKKPEMEQLSMFLNQVQEDSIQLDFNLWEIPVCYDQILGKDLYAYSKAKSFSIEDIINLHSESNYQLNFYGFLPGFMYLSGLNPLLAHPRKSVPDRSIDAGSVAIGGNLTGIYPQNSPGGWHVIGKTPTPFFNPYCDPPVWAKPGDQIRFTPISMAEYERMSAHPKFPKVV</sequence>
<dbReference type="Proteomes" id="UP000184609">
    <property type="component" value="Unassembled WGS sequence"/>
</dbReference>
<evidence type="ECO:0000256" key="3">
    <source>
        <dbReference type="ARBA" id="ARBA00022840"/>
    </source>
</evidence>
<dbReference type="Gene3D" id="2.40.100.10">
    <property type="entry name" value="Cyclophilin-like"/>
    <property type="match status" value="1"/>
</dbReference>
<proteinExistence type="predicted"/>
<reference evidence="6" key="1">
    <citation type="submission" date="2016-12" db="EMBL/GenBank/DDBJ databases">
        <authorList>
            <person name="Varghese N."/>
            <person name="Submissions S."/>
        </authorList>
    </citation>
    <scope>NUCLEOTIDE SEQUENCE [LARGE SCALE GENOMIC DNA]</scope>
    <source>
        <strain evidence="6">DSM 25035</strain>
    </source>
</reference>
<dbReference type="GO" id="GO:0005524">
    <property type="term" value="F:ATP binding"/>
    <property type="evidence" value="ECO:0007669"/>
    <property type="project" value="UniProtKB-KW"/>
</dbReference>
<dbReference type="AlphaFoldDB" id="A0A1M7Z438"/>
<dbReference type="PANTHER" id="PTHR34698:SF2">
    <property type="entry name" value="5-OXOPROLINASE SUBUNIT B"/>
    <property type="match status" value="1"/>
</dbReference>
<protein>
    <submittedName>
        <fullName evidence="5">Inhibitor of KinA</fullName>
    </submittedName>
</protein>
<dbReference type="STRING" id="1073327.SAMN04488108_0177"/>
<dbReference type="InterPro" id="IPR010016">
    <property type="entry name" value="PxpB"/>
</dbReference>
<keyword evidence="3" id="KW-0067">ATP-binding</keyword>
<organism evidence="5 6">
    <name type="scientific">Algoriphagus zhangzhouensis</name>
    <dbReference type="NCBI Taxonomy" id="1073327"/>
    <lineage>
        <taxon>Bacteria</taxon>
        <taxon>Pseudomonadati</taxon>
        <taxon>Bacteroidota</taxon>
        <taxon>Cytophagia</taxon>
        <taxon>Cytophagales</taxon>
        <taxon>Cyclobacteriaceae</taxon>
        <taxon>Algoriphagus</taxon>
    </lineage>
</organism>
<name>A0A1M7Z438_9BACT</name>
<evidence type="ECO:0000313" key="6">
    <source>
        <dbReference type="Proteomes" id="UP000184609"/>
    </source>
</evidence>
<evidence type="ECO:0000256" key="2">
    <source>
        <dbReference type="ARBA" id="ARBA00022801"/>
    </source>
</evidence>
<gene>
    <name evidence="5" type="ORF">SAMN04488108_0177</name>
</gene>
<keyword evidence="6" id="KW-1185">Reference proteome</keyword>
<evidence type="ECO:0000259" key="4">
    <source>
        <dbReference type="SMART" id="SM00796"/>
    </source>
</evidence>
<dbReference type="OrthoDB" id="9778567at2"/>
<dbReference type="EMBL" id="FRXN01000001">
    <property type="protein sequence ID" value="SHO59540.1"/>
    <property type="molecule type" value="Genomic_DNA"/>
</dbReference>
<dbReference type="SUPFAM" id="SSF50891">
    <property type="entry name" value="Cyclophilin-like"/>
    <property type="match status" value="1"/>
</dbReference>
<dbReference type="RefSeq" id="WP_073569870.1">
    <property type="nucleotide sequence ID" value="NZ_FRXN01000001.1"/>
</dbReference>
<dbReference type="Pfam" id="PF02682">
    <property type="entry name" value="CT_C_D"/>
    <property type="match status" value="1"/>
</dbReference>
<dbReference type="InterPro" id="IPR003833">
    <property type="entry name" value="CT_C_D"/>
</dbReference>
<dbReference type="PANTHER" id="PTHR34698">
    <property type="entry name" value="5-OXOPROLINASE SUBUNIT B"/>
    <property type="match status" value="1"/>
</dbReference>